<feature type="transmembrane region" description="Helical" evidence="6">
    <location>
        <begin position="297"/>
        <end position="322"/>
    </location>
</feature>
<evidence type="ECO:0000256" key="2">
    <source>
        <dbReference type="ARBA" id="ARBA00022475"/>
    </source>
</evidence>
<gene>
    <name evidence="8" type="ORF">GCM10025869_06590</name>
</gene>
<evidence type="ECO:0000256" key="3">
    <source>
        <dbReference type="ARBA" id="ARBA00022692"/>
    </source>
</evidence>
<organism evidence="8 9">
    <name type="scientific">Homoserinibacter gongjuensis</name>
    <dbReference type="NCBI Taxonomy" id="1162968"/>
    <lineage>
        <taxon>Bacteria</taxon>
        <taxon>Bacillati</taxon>
        <taxon>Actinomycetota</taxon>
        <taxon>Actinomycetes</taxon>
        <taxon>Micrococcales</taxon>
        <taxon>Microbacteriaceae</taxon>
        <taxon>Homoserinibacter</taxon>
    </lineage>
</organism>
<name>A0ABQ6JTW3_9MICO</name>
<keyword evidence="5 6" id="KW-0472">Membrane</keyword>
<feature type="transmembrane region" description="Helical" evidence="6">
    <location>
        <begin position="175"/>
        <end position="194"/>
    </location>
</feature>
<dbReference type="Proteomes" id="UP001157069">
    <property type="component" value="Unassembled WGS sequence"/>
</dbReference>
<evidence type="ECO:0000259" key="7">
    <source>
        <dbReference type="Pfam" id="PF00482"/>
    </source>
</evidence>
<keyword evidence="9" id="KW-1185">Reference proteome</keyword>
<dbReference type="EMBL" id="BSVA01000001">
    <property type="protein sequence ID" value="GMA90130.1"/>
    <property type="molecule type" value="Genomic_DNA"/>
</dbReference>
<evidence type="ECO:0000313" key="9">
    <source>
        <dbReference type="Proteomes" id="UP001157069"/>
    </source>
</evidence>
<sequence length="329" mass="33680">MTDAGPSEVDIRRPSRVVRTVGRLLSRSREPDPAAALDETADIVHRLAILLGAGLDPHAAIRALAETSEPLAEAARCASPLEVPEALCAASSSDTAADRGWRYLAACWAIATESGAPLATTLERAADAIRALADADRQIELALTGPVSTARVVALLPAAGIGMALLIGADPLGVIFGTVPGAVAGVLGVLALTLGMRWNHRLVAAARVADPLAGAGHELLALAMSGGAPPDAALARVSDAAGRCGITVHPEPARATLEFAVRAGVPVVALLRAEAARTRRIAVTEALRRAALLSTRLLAPLAVCFLPGFVLLGVVPLMIGILRDALTAF</sequence>
<keyword evidence="3 6" id="KW-0812">Transmembrane</keyword>
<reference evidence="9" key="1">
    <citation type="journal article" date="2019" name="Int. J. Syst. Evol. Microbiol.">
        <title>The Global Catalogue of Microorganisms (GCM) 10K type strain sequencing project: providing services to taxonomists for standard genome sequencing and annotation.</title>
        <authorList>
            <consortium name="The Broad Institute Genomics Platform"/>
            <consortium name="The Broad Institute Genome Sequencing Center for Infectious Disease"/>
            <person name="Wu L."/>
            <person name="Ma J."/>
        </authorList>
    </citation>
    <scope>NUCLEOTIDE SEQUENCE [LARGE SCALE GENOMIC DNA]</scope>
    <source>
        <strain evidence="9">NBRC 108755</strain>
    </source>
</reference>
<evidence type="ECO:0000313" key="8">
    <source>
        <dbReference type="EMBL" id="GMA90130.1"/>
    </source>
</evidence>
<comment type="caution">
    <text evidence="8">The sequence shown here is derived from an EMBL/GenBank/DDBJ whole genome shotgun (WGS) entry which is preliminary data.</text>
</comment>
<keyword evidence="4 6" id="KW-1133">Transmembrane helix</keyword>
<dbReference type="Pfam" id="PF00482">
    <property type="entry name" value="T2SSF"/>
    <property type="match status" value="1"/>
</dbReference>
<dbReference type="PANTHER" id="PTHR35007">
    <property type="entry name" value="INTEGRAL MEMBRANE PROTEIN-RELATED"/>
    <property type="match status" value="1"/>
</dbReference>
<comment type="subcellular location">
    <subcellularLocation>
        <location evidence="1">Cell membrane</location>
        <topology evidence="1">Multi-pass membrane protein</topology>
    </subcellularLocation>
</comment>
<feature type="transmembrane region" description="Helical" evidence="6">
    <location>
        <begin position="152"/>
        <end position="169"/>
    </location>
</feature>
<evidence type="ECO:0000256" key="4">
    <source>
        <dbReference type="ARBA" id="ARBA00022989"/>
    </source>
</evidence>
<evidence type="ECO:0000256" key="1">
    <source>
        <dbReference type="ARBA" id="ARBA00004651"/>
    </source>
</evidence>
<dbReference type="PANTHER" id="PTHR35007:SF4">
    <property type="entry name" value="CONSERVED TRANSMEMBRANE PROTEIN-RELATED"/>
    <property type="match status" value="1"/>
</dbReference>
<accession>A0ABQ6JTW3</accession>
<protein>
    <recommendedName>
        <fullName evidence="7">Type II secretion system protein GspF domain-containing protein</fullName>
    </recommendedName>
</protein>
<feature type="domain" description="Type II secretion system protein GspF" evidence="7">
    <location>
        <begin position="45"/>
        <end position="165"/>
    </location>
</feature>
<evidence type="ECO:0000256" key="6">
    <source>
        <dbReference type="SAM" id="Phobius"/>
    </source>
</evidence>
<keyword evidence="2" id="KW-1003">Cell membrane</keyword>
<proteinExistence type="predicted"/>
<evidence type="ECO:0000256" key="5">
    <source>
        <dbReference type="ARBA" id="ARBA00023136"/>
    </source>
</evidence>
<dbReference type="InterPro" id="IPR018076">
    <property type="entry name" value="T2SS_GspF_dom"/>
</dbReference>